<feature type="region of interest" description="Disordered" evidence="1">
    <location>
        <begin position="94"/>
        <end position="320"/>
    </location>
</feature>
<dbReference type="EMBL" id="CAEKDK010000001">
    <property type="protein sequence ID" value="CAB4266584.1"/>
    <property type="molecule type" value="Genomic_DNA"/>
</dbReference>
<accession>A0A6J5TT14</accession>
<feature type="region of interest" description="Disordered" evidence="1">
    <location>
        <begin position="52"/>
        <end position="72"/>
    </location>
</feature>
<dbReference type="AlphaFoldDB" id="A0A6J5TT14"/>
<dbReference type="Proteomes" id="UP000507222">
    <property type="component" value="Unassembled WGS sequence"/>
</dbReference>
<name>A0A6J5TT14_PRUAR</name>
<sequence length="320" mass="33982">MDEYSGKRAVDRLVSKKGSGLVLRETPNRDRNAQLCSRLGCSGRLNTVKGAQFEKAKSSRPAFRSTSSGKEIIGSSSRSCIAVGNTRKSITEPCKKLSSNLETDSSETSSVQDDPEVSELAPPPGKIQRGLHPESKNAESSEVTLMEVGSSDVASNTRSRRSFNQRSGLRNQDSLVGSNVSLGSKNTSQATRASTTRNGLRNLRCNSMSDVVPSSCSSSDSSLNRRETIKKRISEGECSSAARGKKMNGSSSAGQNSNSGHGISISDSRRVRNMPSNRDNGAASVRTRRTVTGHSRGRLSNQGNGNNLSANGSPVVGPQT</sequence>
<feature type="compositionally biased region" description="Polar residues" evidence="1">
    <location>
        <begin position="298"/>
        <end position="320"/>
    </location>
</feature>
<gene>
    <name evidence="2" type="ORF">CURHAP_LOCUS8929</name>
</gene>
<feature type="compositionally biased region" description="Low complexity" evidence="1">
    <location>
        <begin position="207"/>
        <end position="222"/>
    </location>
</feature>
<evidence type="ECO:0000256" key="1">
    <source>
        <dbReference type="SAM" id="MobiDB-lite"/>
    </source>
</evidence>
<feature type="compositionally biased region" description="Polar residues" evidence="1">
    <location>
        <begin position="97"/>
        <end position="112"/>
    </location>
</feature>
<feature type="compositionally biased region" description="Basic and acidic residues" evidence="1">
    <location>
        <begin position="223"/>
        <end position="235"/>
    </location>
</feature>
<evidence type="ECO:0000313" key="3">
    <source>
        <dbReference type="Proteomes" id="UP000507222"/>
    </source>
</evidence>
<feature type="compositionally biased region" description="Polar residues" evidence="1">
    <location>
        <begin position="164"/>
        <end position="199"/>
    </location>
</feature>
<protein>
    <submittedName>
        <fullName evidence="2">Uncharacterized protein</fullName>
    </submittedName>
</protein>
<feature type="compositionally biased region" description="Basic residues" evidence="1">
    <location>
        <begin position="286"/>
        <end position="297"/>
    </location>
</feature>
<feature type="compositionally biased region" description="Low complexity" evidence="1">
    <location>
        <begin position="248"/>
        <end position="260"/>
    </location>
</feature>
<reference evidence="2 3" key="1">
    <citation type="submission" date="2020-05" db="EMBL/GenBank/DDBJ databases">
        <authorList>
            <person name="Campoy J."/>
            <person name="Schneeberger K."/>
            <person name="Spophaly S."/>
        </authorList>
    </citation>
    <scope>NUCLEOTIDE SEQUENCE [LARGE SCALE GENOMIC DNA]</scope>
    <source>
        <strain evidence="2">PruArmRojPasFocal</strain>
    </source>
</reference>
<organism evidence="2 3">
    <name type="scientific">Prunus armeniaca</name>
    <name type="common">Apricot</name>
    <name type="synonym">Armeniaca vulgaris</name>
    <dbReference type="NCBI Taxonomy" id="36596"/>
    <lineage>
        <taxon>Eukaryota</taxon>
        <taxon>Viridiplantae</taxon>
        <taxon>Streptophyta</taxon>
        <taxon>Embryophyta</taxon>
        <taxon>Tracheophyta</taxon>
        <taxon>Spermatophyta</taxon>
        <taxon>Magnoliopsida</taxon>
        <taxon>eudicotyledons</taxon>
        <taxon>Gunneridae</taxon>
        <taxon>Pentapetalae</taxon>
        <taxon>rosids</taxon>
        <taxon>fabids</taxon>
        <taxon>Rosales</taxon>
        <taxon>Rosaceae</taxon>
        <taxon>Amygdaloideae</taxon>
        <taxon>Amygdaleae</taxon>
        <taxon>Prunus</taxon>
    </lineage>
</organism>
<proteinExistence type="predicted"/>
<evidence type="ECO:0000313" key="2">
    <source>
        <dbReference type="EMBL" id="CAB4266584.1"/>
    </source>
</evidence>